<proteinExistence type="predicted"/>
<keyword evidence="3" id="KW-1185">Reference proteome</keyword>
<dbReference type="Proteomes" id="UP000001861">
    <property type="component" value="Unassembled WGS sequence"/>
</dbReference>
<dbReference type="InParanoid" id="A8P9D8"/>
<dbReference type="AlphaFoldDB" id="A8P9D8"/>
<sequence>MSVLVQVQVNSLLPNDQPQFERYLAYKHAPTVPVSAVRILDPDDPKNNKLPRVIHVKKSIRDEDGRAVFQRYIAFEDTQDEPIGSVKILQPDEEADDEDVGKEVHIPEFEDKEEDEADQQGSEEDSETDADAEGSVDEEEEDELDEDELAAFEDDDDDDTLAGALGIDPGILTLLASIEARDPHLGIAMRDYLVPGGRFYGSRAQPATARPTDVEPLAGVKRKQPDP</sequence>
<protein>
    <submittedName>
        <fullName evidence="2">Uncharacterized protein</fullName>
    </submittedName>
</protein>
<accession>A8P9D8</accession>
<evidence type="ECO:0000313" key="2">
    <source>
        <dbReference type="EMBL" id="EAU82050.1"/>
    </source>
</evidence>
<feature type="region of interest" description="Disordered" evidence="1">
    <location>
        <begin position="202"/>
        <end position="227"/>
    </location>
</feature>
<dbReference type="VEuPathDB" id="FungiDB:CC1G_09652"/>
<organism evidence="2 3">
    <name type="scientific">Coprinopsis cinerea (strain Okayama-7 / 130 / ATCC MYA-4618 / FGSC 9003)</name>
    <name type="common">Inky cap fungus</name>
    <name type="synonym">Hormographiella aspergillata</name>
    <dbReference type="NCBI Taxonomy" id="240176"/>
    <lineage>
        <taxon>Eukaryota</taxon>
        <taxon>Fungi</taxon>
        <taxon>Dikarya</taxon>
        <taxon>Basidiomycota</taxon>
        <taxon>Agaricomycotina</taxon>
        <taxon>Agaricomycetes</taxon>
        <taxon>Agaricomycetidae</taxon>
        <taxon>Agaricales</taxon>
        <taxon>Agaricineae</taxon>
        <taxon>Psathyrellaceae</taxon>
        <taxon>Coprinopsis</taxon>
    </lineage>
</organism>
<dbReference type="GeneID" id="6016368"/>
<feature type="compositionally biased region" description="Acidic residues" evidence="1">
    <location>
        <begin position="91"/>
        <end position="100"/>
    </location>
</feature>
<dbReference type="RefSeq" id="XP_001839749.1">
    <property type="nucleotide sequence ID" value="XM_001839697.2"/>
</dbReference>
<reference evidence="2 3" key="1">
    <citation type="journal article" date="2010" name="Proc. Natl. Acad. Sci. U.S.A.">
        <title>Insights into evolution of multicellular fungi from the assembled chromosomes of the mushroom Coprinopsis cinerea (Coprinus cinereus).</title>
        <authorList>
            <person name="Stajich J.E."/>
            <person name="Wilke S.K."/>
            <person name="Ahren D."/>
            <person name="Au C.H."/>
            <person name="Birren B.W."/>
            <person name="Borodovsky M."/>
            <person name="Burns C."/>
            <person name="Canback B."/>
            <person name="Casselton L.A."/>
            <person name="Cheng C.K."/>
            <person name="Deng J."/>
            <person name="Dietrich F.S."/>
            <person name="Fargo D.C."/>
            <person name="Farman M.L."/>
            <person name="Gathman A.C."/>
            <person name="Goldberg J."/>
            <person name="Guigo R."/>
            <person name="Hoegger P.J."/>
            <person name="Hooker J.B."/>
            <person name="Huggins A."/>
            <person name="James T.Y."/>
            <person name="Kamada T."/>
            <person name="Kilaru S."/>
            <person name="Kodira C."/>
            <person name="Kues U."/>
            <person name="Kupfer D."/>
            <person name="Kwan H.S."/>
            <person name="Lomsadze A."/>
            <person name="Li W."/>
            <person name="Lilly W.W."/>
            <person name="Ma L.J."/>
            <person name="Mackey A.J."/>
            <person name="Manning G."/>
            <person name="Martin F."/>
            <person name="Muraguchi H."/>
            <person name="Natvig D.O."/>
            <person name="Palmerini H."/>
            <person name="Ramesh M.A."/>
            <person name="Rehmeyer C.J."/>
            <person name="Roe B.A."/>
            <person name="Shenoy N."/>
            <person name="Stanke M."/>
            <person name="Ter-Hovhannisyan V."/>
            <person name="Tunlid A."/>
            <person name="Velagapudi R."/>
            <person name="Vision T.J."/>
            <person name="Zeng Q."/>
            <person name="Zolan M.E."/>
            <person name="Pukkila P.J."/>
        </authorList>
    </citation>
    <scope>NUCLEOTIDE SEQUENCE [LARGE SCALE GENOMIC DNA]</scope>
    <source>
        <strain evidence="3">Okayama-7 / 130 / ATCC MYA-4618 / FGSC 9003</strain>
    </source>
</reference>
<name>A8P9D8_COPC7</name>
<dbReference type="EMBL" id="AACS02000011">
    <property type="protein sequence ID" value="EAU82050.1"/>
    <property type="molecule type" value="Genomic_DNA"/>
</dbReference>
<dbReference type="KEGG" id="cci:CC1G_09652"/>
<feature type="compositionally biased region" description="Acidic residues" evidence="1">
    <location>
        <begin position="110"/>
        <end position="160"/>
    </location>
</feature>
<gene>
    <name evidence="2" type="ORF">CC1G_09652</name>
</gene>
<evidence type="ECO:0000256" key="1">
    <source>
        <dbReference type="SAM" id="MobiDB-lite"/>
    </source>
</evidence>
<feature type="region of interest" description="Disordered" evidence="1">
    <location>
        <begin position="83"/>
        <end position="163"/>
    </location>
</feature>
<evidence type="ECO:0000313" key="3">
    <source>
        <dbReference type="Proteomes" id="UP000001861"/>
    </source>
</evidence>
<comment type="caution">
    <text evidence="2">The sequence shown here is derived from an EMBL/GenBank/DDBJ whole genome shotgun (WGS) entry which is preliminary data.</text>
</comment>